<protein>
    <submittedName>
        <fullName evidence="2">Uncharacterized protein</fullName>
    </submittedName>
</protein>
<dbReference type="EMBL" id="BMAR01000023">
    <property type="protein sequence ID" value="GFR48421.1"/>
    <property type="molecule type" value="Genomic_DNA"/>
</dbReference>
<dbReference type="SUPFAM" id="SSF50998">
    <property type="entry name" value="Quinoprotein alcohol dehydrogenase-like"/>
    <property type="match status" value="1"/>
</dbReference>
<dbReference type="Gene3D" id="2.130.10.10">
    <property type="entry name" value="YVTN repeat-like/Quinoprotein amine dehydrogenase"/>
    <property type="match status" value="1"/>
</dbReference>
<dbReference type="InterPro" id="IPR011047">
    <property type="entry name" value="Quinoprotein_ADH-like_sf"/>
</dbReference>
<dbReference type="SMART" id="SM00320">
    <property type="entry name" value="WD40"/>
    <property type="match status" value="1"/>
</dbReference>
<reference evidence="2 3" key="1">
    <citation type="journal article" date="2021" name="Sci. Rep.">
        <title>Genome sequencing of the multicellular alga Astrephomene provides insights into convergent evolution of germ-soma differentiation.</title>
        <authorList>
            <person name="Yamashita S."/>
            <person name="Yamamoto K."/>
            <person name="Matsuzaki R."/>
            <person name="Suzuki S."/>
            <person name="Yamaguchi H."/>
            <person name="Hirooka S."/>
            <person name="Minakuchi Y."/>
            <person name="Miyagishima S."/>
            <person name="Kawachi M."/>
            <person name="Toyoda A."/>
            <person name="Nozaki H."/>
        </authorList>
    </citation>
    <scope>NUCLEOTIDE SEQUENCE [LARGE SCALE GENOMIC DNA]</scope>
    <source>
        <strain evidence="2 3">NIES-4017</strain>
    </source>
</reference>
<feature type="non-terminal residue" evidence="2">
    <location>
        <position position="192"/>
    </location>
</feature>
<name>A0AAD3DZ58_9CHLO</name>
<dbReference type="InterPro" id="IPR001680">
    <property type="entry name" value="WD40_rpt"/>
</dbReference>
<dbReference type="InterPro" id="IPR015943">
    <property type="entry name" value="WD40/YVTN_repeat-like_dom_sf"/>
</dbReference>
<keyword evidence="3" id="KW-1185">Reference proteome</keyword>
<evidence type="ECO:0000313" key="2">
    <source>
        <dbReference type="EMBL" id="GFR48421.1"/>
    </source>
</evidence>
<dbReference type="AlphaFoldDB" id="A0AAD3DZ58"/>
<comment type="caution">
    <text evidence="2">The sequence shown here is derived from an EMBL/GenBank/DDBJ whole genome shotgun (WGS) entry which is preliminary data.</text>
</comment>
<dbReference type="PROSITE" id="PS50082">
    <property type="entry name" value="WD_REPEATS_2"/>
    <property type="match status" value="1"/>
</dbReference>
<organism evidence="2 3">
    <name type="scientific">Astrephomene gubernaculifera</name>
    <dbReference type="NCBI Taxonomy" id="47775"/>
    <lineage>
        <taxon>Eukaryota</taxon>
        <taxon>Viridiplantae</taxon>
        <taxon>Chlorophyta</taxon>
        <taxon>core chlorophytes</taxon>
        <taxon>Chlorophyceae</taxon>
        <taxon>CS clade</taxon>
        <taxon>Chlamydomonadales</taxon>
        <taxon>Astrephomenaceae</taxon>
        <taxon>Astrephomene</taxon>
    </lineage>
</organism>
<evidence type="ECO:0000256" key="1">
    <source>
        <dbReference type="PROSITE-ProRule" id="PRU00221"/>
    </source>
</evidence>
<feature type="repeat" description="WD" evidence="1">
    <location>
        <begin position="118"/>
        <end position="150"/>
    </location>
</feature>
<dbReference type="Proteomes" id="UP001054857">
    <property type="component" value="Unassembled WGS sequence"/>
</dbReference>
<accession>A0AAD3DZ58</accession>
<proteinExistence type="predicted"/>
<keyword evidence="1" id="KW-0853">WD repeat</keyword>
<evidence type="ECO:0000313" key="3">
    <source>
        <dbReference type="Proteomes" id="UP001054857"/>
    </source>
</evidence>
<sequence length="192" mass="19001">MADLGPSTKGLRAQDPGSAIGVPSGAFNWATIHQFGEREGGQVKCACAHGAHIYTTSRAGIRRWEAATGSCTELIPAGSLPGLVHAIALVGGAVWACTGDGRAALYDAVTGEQRGKTFSAHQGEVLCVAAGPGDAYVITGGVDFNAKSWQPSGAPIAAAKYHHGAVECVLVTPLLLPPGGSSGGAGAGAGGG</sequence>
<gene>
    <name evidence="2" type="ORF">Agub_g10316</name>
</gene>